<accession>A0A6J6Q850</accession>
<dbReference type="InterPro" id="IPR051052">
    <property type="entry name" value="Diverse_substrate_MTase"/>
</dbReference>
<comment type="similarity">
    <text evidence="1">Belongs to the methyltransferase superfamily.</text>
</comment>
<evidence type="ECO:0000256" key="2">
    <source>
        <dbReference type="ARBA" id="ARBA00022603"/>
    </source>
</evidence>
<dbReference type="SUPFAM" id="SSF53335">
    <property type="entry name" value="S-adenosyl-L-methionine-dependent methyltransferases"/>
    <property type="match status" value="1"/>
</dbReference>
<protein>
    <submittedName>
        <fullName evidence="5">Unannotated protein</fullName>
    </submittedName>
</protein>
<reference evidence="5" key="1">
    <citation type="submission" date="2020-05" db="EMBL/GenBank/DDBJ databases">
        <authorList>
            <person name="Chiriac C."/>
            <person name="Salcher M."/>
            <person name="Ghai R."/>
            <person name="Kavagutti S V."/>
        </authorList>
    </citation>
    <scope>NUCLEOTIDE SEQUENCE</scope>
</reference>
<dbReference type="InterPro" id="IPR013216">
    <property type="entry name" value="Methyltransf_11"/>
</dbReference>
<sequence length="246" mass="27166">MNGVSFDGRAARYDELRPVDDQWWEVFDALVRLGTLRGSRVLEVGCGTGRLSQALEERALARVWAIDAAPAMVEKARTLGVNARVGRAENLPFKAGWFDAVVARMAIHLLDRPTAFAEARRALAPAGRIVIATEDPATFDDLWFGELFPSLADIDRARFPSAERLSAELVAAGFAAPTVEHKAQERTITREHALEILRTKAYSTFELLPGDEYRDGLAQAERELPEAVTYRFGWIFASAESMTSAA</sequence>
<dbReference type="GO" id="GO:0032259">
    <property type="term" value="P:methylation"/>
    <property type="evidence" value="ECO:0007669"/>
    <property type="project" value="UniProtKB-KW"/>
</dbReference>
<dbReference type="InterPro" id="IPR029063">
    <property type="entry name" value="SAM-dependent_MTases_sf"/>
</dbReference>
<evidence type="ECO:0000256" key="3">
    <source>
        <dbReference type="ARBA" id="ARBA00022679"/>
    </source>
</evidence>
<dbReference type="AlphaFoldDB" id="A0A6J6Q850"/>
<dbReference type="EMBL" id="CAEZXP010000008">
    <property type="protein sequence ID" value="CAB4707860.1"/>
    <property type="molecule type" value="Genomic_DNA"/>
</dbReference>
<keyword evidence="2" id="KW-0489">Methyltransferase</keyword>
<keyword evidence="3" id="KW-0808">Transferase</keyword>
<organism evidence="5">
    <name type="scientific">freshwater metagenome</name>
    <dbReference type="NCBI Taxonomy" id="449393"/>
    <lineage>
        <taxon>unclassified sequences</taxon>
        <taxon>metagenomes</taxon>
        <taxon>ecological metagenomes</taxon>
    </lineage>
</organism>
<dbReference type="Pfam" id="PF08241">
    <property type="entry name" value="Methyltransf_11"/>
    <property type="match status" value="1"/>
</dbReference>
<evidence type="ECO:0000259" key="4">
    <source>
        <dbReference type="Pfam" id="PF08241"/>
    </source>
</evidence>
<dbReference type="GO" id="GO:0008757">
    <property type="term" value="F:S-adenosylmethionine-dependent methyltransferase activity"/>
    <property type="evidence" value="ECO:0007669"/>
    <property type="project" value="InterPro"/>
</dbReference>
<gene>
    <name evidence="5" type="ORF">UFOPK2399_01793</name>
</gene>
<dbReference type="CDD" id="cd02440">
    <property type="entry name" value="AdoMet_MTases"/>
    <property type="match status" value="1"/>
</dbReference>
<evidence type="ECO:0000313" key="5">
    <source>
        <dbReference type="EMBL" id="CAB4707860.1"/>
    </source>
</evidence>
<dbReference type="PANTHER" id="PTHR44942:SF4">
    <property type="entry name" value="METHYLTRANSFERASE TYPE 11 DOMAIN-CONTAINING PROTEIN"/>
    <property type="match status" value="1"/>
</dbReference>
<dbReference type="Gene3D" id="3.40.50.150">
    <property type="entry name" value="Vaccinia Virus protein VP39"/>
    <property type="match status" value="1"/>
</dbReference>
<evidence type="ECO:0000256" key="1">
    <source>
        <dbReference type="ARBA" id="ARBA00008361"/>
    </source>
</evidence>
<feature type="domain" description="Methyltransferase type 11" evidence="4">
    <location>
        <begin position="42"/>
        <end position="131"/>
    </location>
</feature>
<proteinExistence type="inferred from homology"/>
<dbReference type="PANTHER" id="PTHR44942">
    <property type="entry name" value="METHYLTRANSF_11 DOMAIN-CONTAINING PROTEIN"/>
    <property type="match status" value="1"/>
</dbReference>
<name>A0A6J6Q850_9ZZZZ</name>